<dbReference type="InterPro" id="IPR013974">
    <property type="entry name" value="SAF"/>
</dbReference>
<accession>A0ABU5T1A3</accession>
<dbReference type="Pfam" id="PF16976">
    <property type="entry name" value="RcpC"/>
    <property type="match status" value="1"/>
</dbReference>
<evidence type="ECO:0000259" key="1">
    <source>
        <dbReference type="SMART" id="SM00858"/>
    </source>
</evidence>
<sequence>MKSRLVAGAAALVAAIIGVVLVISYANGADARAQAGMQPTDVLVVVKAVPQGTPSEQLGDSVKLKTLPADAIAPTALHSLDGMSGKVVSTALQPGEQLLSERLVAPNSLAQPGTVPVPAGLQEVSFQLSPDRAVGGKLQAGDTVGIFLSFDHGAVPTGGPESTELAFHTVLLTSVQGGQATTDSSSSTTNAKPATVPLMITVAVTDVQAAKIVFAAQFGTIWLSKEPANAAHSNTGPIERGKVYQ</sequence>
<proteinExistence type="predicted"/>
<keyword evidence="3" id="KW-1185">Reference proteome</keyword>
<dbReference type="RefSeq" id="WP_323277200.1">
    <property type="nucleotide sequence ID" value="NZ_JAYGGQ010000001.1"/>
</dbReference>
<dbReference type="InterPro" id="IPR031571">
    <property type="entry name" value="RcpC_dom"/>
</dbReference>
<dbReference type="SMART" id="SM00858">
    <property type="entry name" value="SAF"/>
    <property type="match status" value="1"/>
</dbReference>
<protein>
    <submittedName>
        <fullName evidence="2">RcpC/CpaB family pilus assembly protein</fullName>
    </submittedName>
</protein>
<dbReference type="Proteomes" id="UP001304769">
    <property type="component" value="Unassembled WGS sequence"/>
</dbReference>
<name>A0ABU5T1A3_9MICC</name>
<dbReference type="CDD" id="cd11614">
    <property type="entry name" value="SAF_CpaB_FlgA_like"/>
    <property type="match status" value="1"/>
</dbReference>
<organism evidence="2 3">
    <name type="scientific">Sinomonas terricola</name>
    <dbReference type="NCBI Taxonomy" id="3110330"/>
    <lineage>
        <taxon>Bacteria</taxon>
        <taxon>Bacillati</taxon>
        <taxon>Actinomycetota</taxon>
        <taxon>Actinomycetes</taxon>
        <taxon>Micrococcales</taxon>
        <taxon>Micrococcaceae</taxon>
        <taxon>Sinomonas</taxon>
    </lineage>
</organism>
<dbReference type="EMBL" id="JAYGGQ010000001">
    <property type="protein sequence ID" value="MEA5453436.1"/>
    <property type="molecule type" value="Genomic_DNA"/>
</dbReference>
<reference evidence="2 3" key="1">
    <citation type="submission" date="2023-12" db="EMBL/GenBank/DDBJ databases">
        <title>Sinomonas terricola sp. nov, isolated from litchi orchard soil in Guangdong, PR China.</title>
        <authorList>
            <person name="Jiaxin W."/>
            <person name="Yang Z."/>
            <person name="Honghui Z."/>
        </authorList>
    </citation>
    <scope>NUCLEOTIDE SEQUENCE [LARGE SCALE GENOMIC DNA]</scope>
    <source>
        <strain evidence="2 3">JGH33</strain>
    </source>
</reference>
<evidence type="ECO:0000313" key="2">
    <source>
        <dbReference type="EMBL" id="MEA5453436.1"/>
    </source>
</evidence>
<gene>
    <name evidence="2" type="ORF">SPF06_01750</name>
</gene>
<evidence type="ECO:0000313" key="3">
    <source>
        <dbReference type="Proteomes" id="UP001304769"/>
    </source>
</evidence>
<feature type="domain" description="SAF" evidence="1">
    <location>
        <begin position="40"/>
        <end position="104"/>
    </location>
</feature>
<comment type="caution">
    <text evidence="2">The sequence shown here is derived from an EMBL/GenBank/DDBJ whole genome shotgun (WGS) entry which is preliminary data.</text>
</comment>